<comment type="caution">
    <text evidence="3">The sequence shown here is derived from an EMBL/GenBank/DDBJ whole genome shotgun (WGS) entry which is preliminary data.</text>
</comment>
<dbReference type="RefSeq" id="WP_138364278.1">
    <property type="nucleotide sequence ID" value="NZ_VCEJ01000002.1"/>
</dbReference>
<reference evidence="3 4" key="1">
    <citation type="submission" date="2019-05" db="EMBL/GenBank/DDBJ databases">
        <authorList>
            <person name="Qu J.-H."/>
        </authorList>
    </citation>
    <scope>NUCLEOTIDE SEQUENCE [LARGE SCALE GENOMIC DNA]</scope>
    <source>
        <strain evidence="3 4">T17</strain>
    </source>
</reference>
<feature type="compositionally biased region" description="Polar residues" evidence="1">
    <location>
        <begin position="103"/>
        <end position="115"/>
    </location>
</feature>
<evidence type="ECO:0000313" key="3">
    <source>
        <dbReference type="EMBL" id="TLV03071.1"/>
    </source>
</evidence>
<name>A0A5R9L3T6_9BACT</name>
<dbReference type="EMBL" id="VCEJ01000002">
    <property type="protein sequence ID" value="TLV03071.1"/>
    <property type="molecule type" value="Genomic_DNA"/>
</dbReference>
<feature type="signal peptide" evidence="2">
    <location>
        <begin position="1"/>
        <end position="23"/>
    </location>
</feature>
<dbReference type="AlphaFoldDB" id="A0A5R9L3T6"/>
<gene>
    <name evidence="3" type="ORF">FEN17_05520</name>
</gene>
<accession>A0A5R9L3T6</accession>
<dbReference type="OrthoDB" id="956625at2"/>
<evidence type="ECO:0000313" key="4">
    <source>
        <dbReference type="Proteomes" id="UP000306402"/>
    </source>
</evidence>
<organism evidence="3 4">
    <name type="scientific">Dyadobacter luticola</name>
    <dbReference type="NCBI Taxonomy" id="1979387"/>
    <lineage>
        <taxon>Bacteria</taxon>
        <taxon>Pseudomonadati</taxon>
        <taxon>Bacteroidota</taxon>
        <taxon>Cytophagia</taxon>
        <taxon>Cytophagales</taxon>
        <taxon>Spirosomataceae</taxon>
        <taxon>Dyadobacter</taxon>
    </lineage>
</organism>
<feature type="chain" id="PRO_5024358406" evidence="2">
    <location>
        <begin position="24"/>
        <end position="140"/>
    </location>
</feature>
<proteinExistence type="predicted"/>
<feature type="compositionally biased region" description="Basic and acidic residues" evidence="1">
    <location>
        <begin position="117"/>
        <end position="140"/>
    </location>
</feature>
<dbReference type="Proteomes" id="UP000306402">
    <property type="component" value="Unassembled WGS sequence"/>
</dbReference>
<sequence length="140" mass="15973">MKNKHLFLSFLLIFTVGSFATYAQSIVDPGISVYNYKHPNKAAQAKASGKEMHKVRVESYNTLEQYGKHNRMRNYSTTPKYAPRPARLVVAREYKVQGVEINPLNSPRNYKTPTINIRKDTTGLADSYDKSEGTPYPNRD</sequence>
<protein>
    <submittedName>
        <fullName evidence="3">Uncharacterized protein</fullName>
    </submittedName>
</protein>
<keyword evidence="2" id="KW-0732">Signal</keyword>
<evidence type="ECO:0000256" key="2">
    <source>
        <dbReference type="SAM" id="SignalP"/>
    </source>
</evidence>
<feature type="region of interest" description="Disordered" evidence="1">
    <location>
        <begin position="103"/>
        <end position="140"/>
    </location>
</feature>
<evidence type="ECO:0000256" key="1">
    <source>
        <dbReference type="SAM" id="MobiDB-lite"/>
    </source>
</evidence>
<keyword evidence="4" id="KW-1185">Reference proteome</keyword>